<dbReference type="AlphaFoldDB" id="A0AAV7W5S3"/>
<protein>
    <submittedName>
        <fullName evidence="1">Uncharacterized protein</fullName>
    </submittedName>
</protein>
<proteinExistence type="predicted"/>
<dbReference type="Proteomes" id="UP001066276">
    <property type="component" value="Chromosome 1_2"/>
</dbReference>
<evidence type="ECO:0000313" key="1">
    <source>
        <dbReference type="EMBL" id="KAJ1209343.1"/>
    </source>
</evidence>
<keyword evidence="2" id="KW-1185">Reference proteome</keyword>
<name>A0AAV7W5S3_PLEWA</name>
<gene>
    <name evidence="1" type="ORF">NDU88_004721</name>
</gene>
<reference evidence="1" key="1">
    <citation type="journal article" date="2022" name="bioRxiv">
        <title>Sequencing and chromosome-scale assembly of the giantPleurodeles waltlgenome.</title>
        <authorList>
            <person name="Brown T."/>
            <person name="Elewa A."/>
            <person name="Iarovenko S."/>
            <person name="Subramanian E."/>
            <person name="Araus A.J."/>
            <person name="Petzold A."/>
            <person name="Susuki M."/>
            <person name="Suzuki K.-i.T."/>
            <person name="Hayashi T."/>
            <person name="Toyoda A."/>
            <person name="Oliveira C."/>
            <person name="Osipova E."/>
            <person name="Leigh N.D."/>
            <person name="Simon A."/>
            <person name="Yun M.H."/>
        </authorList>
    </citation>
    <scope>NUCLEOTIDE SEQUENCE</scope>
    <source>
        <strain evidence="1">20211129_DDA</strain>
        <tissue evidence="1">Liver</tissue>
    </source>
</reference>
<dbReference type="EMBL" id="JANPWB010000002">
    <property type="protein sequence ID" value="KAJ1209343.1"/>
    <property type="molecule type" value="Genomic_DNA"/>
</dbReference>
<comment type="caution">
    <text evidence="1">The sequence shown here is derived from an EMBL/GenBank/DDBJ whole genome shotgun (WGS) entry which is preliminary data.</text>
</comment>
<organism evidence="1 2">
    <name type="scientific">Pleurodeles waltl</name>
    <name type="common">Iberian ribbed newt</name>
    <dbReference type="NCBI Taxonomy" id="8319"/>
    <lineage>
        <taxon>Eukaryota</taxon>
        <taxon>Metazoa</taxon>
        <taxon>Chordata</taxon>
        <taxon>Craniata</taxon>
        <taxon>Vertebrata</taxon>
        <taxon>Euteleostomi</taxon>
        <taxon>Amphibia</taxon>
        <taxon>Batrachia</taxon>
        <taxon>Caudata</taxon>
        <taxon>Salamandroidea</taxon>
        <taxon>Salamandridae</taxon>
        <taxon>Pleurodelinae</taxon>
        <taxon>Pleurodeles</taxon>
    </lineage>
</organism>
<sequence length="77" mass="8193">MMHQLWYVDSLIVPALLPGPAPHDAPAMGRLLMMHQLWYVDSLTVPALLPGPAPHDAPAMVCGFFDCARIAPGAGSS</sequence>
<accession>A0AAV7W5S3</accession>
<evidence type="ECO:0000313" key="2">
    <source>
        <dbReference type="Proteomes" id="UP001066276"/>
    </source>
</evidence>